<evidence type="ECO:0000256" key="5">
    <source>
        <dbReference type="ARBA" id="ARBA00022692"/>
    </source>
</evidence>
<feature type="active site" evidence="11">
    <location>
        <position position="103"/>
    </location>
</feature>
<accession>A0A2T3AUL6</accession>
<evidence type="ECO:0000259" key="12">
    <source>
        <dbReference type="Pfam" id="PF10502"/>
    </source>
</evidence>
<dbReference type="RefSeq" id="XP_024718349.1">
    <property type="nucleotide sequence ID" value="XM_024861965.1"/>
</dbReference>
<keyword evidence="9" id="KW-0496">Mitochondrion</keyword>
<evidence type="ECO:0000256" key="6">
    <source>
        <dbReference type="ARBA" id="ARBA00022792"/>
    </source>
</evidence>
<evidence type="ECO:0000256" key="3">
    <source>
        <dbReference type="ARBA" id="ARBA00013650"/>
    </source>
</evidence>
<keyword evidence="6" id="KW-0999">Mitochondrion inner membrane</keyword>
<dbReference type="GO" id="GO:0006627">
    <property type="term" value="P:protein processing involved in protein targeting to mitochondrion"/>
    <property type="evidence" value="ECO:0007669"/>
    <property type="project" value="InterPro"/>
</dbReference>
<feature type="domain" description="Peptidase S26" evidence="12">
    <location>
        <begin position="30"/>
        <end position="115"/>
    </location>
</feature>
<dbReference type="Gene3D" id="2.10.109.10">
    <property type="entry name" value="Umud Fragment, subunit A"/>
    <property type="match status" value="1"/>
</dbReference>
<evidence type="ECO:0000256" key="9">
    <source>
        <dbReference type="ARBA" id="ARBA00023128"/>
    </source>
</evidence>
<keyword evidence="4" id="KW-0645">Protease</keyword>
<dbReference type="AlphaFoldDB" id="A0A2T3AUL6"/>
<evidence type="ECO:0000256" key="2">
    <source>
        <dbReference type="ARBA" id="ARBA00007066"/>
    </source>
</evidence>
<keyword evidence="5" id="KW-0812">Transmembrane</keyword>
<sequence length="195" mass="22204">MSSGRIFNKFKNGISPPSFIRGFAWYSFVIVSWVPAAIFFKNNIGAVGEVGGESMYPYLNPTFNEGFSKDLCWISKRNPAKNLQRGMIVTFWSPSHPEVLSIKRVIALPGDKVITKAPYPYPTAVIPVNHVWVEGDNKDGRKTLDSNHYGPISMNLITGRVTHVLRPWRGPVRWWEFEDSRRVIKGRIQDAPHFD</sequence>
<dbReference type="PANTHER" id="PTHR46041:SF2">
    <property type="entry name" value="MITOCHONDRIAL INNER MEMBRANE PROTEASE SUBUNIT 2"/>
    <property type="match status" value="1"/>
</dbReference>
<protein>
    <recommendedName>
        <fullName evidence="3">Mitochondrial inner membrane protease subunit 2</fullName>
    </recommendedName>
</protein>
<dbReference type="GO" id="GO:0006465">
    <property type="term" value="P:signal peptide processing"/>
    <property type="evidence" value="ECO:0007669"/>
    <property type="project" value="InterPro"/>
</dbReference>
<evidence type="ECO:0000256" key="4">
    <source>
        <dbReference type="ARBA" id="ARBA00022670"/>
    </source>
</evidence>
<keyword evidence="8" id="KW-1133">Transmembrane helix</keyword>
<keyword evidence="14" id="KW-1185">Reference proteome</keyword>
<dbReference type="GO" id="GO:0004252">
    <property type="term" value="F:serine-type endopeptidase activity"/>
    <property type="evidence" value="ECO:0007669"/>
    <property type="project" value="InterPro"/>
</dbReference>
<reference evidence="13 14" key="1">
    <citation type="journal article" date="2018" name="New Phytol.">
        <title>Comparative genomics and transcriptomics depict ericoid mycorrhizal fungi as versatile saprotrophs and plant mutualists.</title>
        <authorList>
            <person name="Martino E."/>
            <person name="Morin E."/>
            <person name="Grelet G.A."/>
            <person name="Kuo A."/>
            <person name="Kohler A."/>
            <person name="Daghino S."/>
            <person name="Barry K.W."/>
            <person name="Cichocki N."/>
            <person name="Clum A."/>
            <person name="Dockter R.B."/>
            <person name="Hainaut M."/>
            <person name="Kuo R.C."/>
            <person name="LaButti K."/>
            <person name="Lindahl B.D."/>
            <person name="Lindquist E.A."/>
            <person name="Lipzen A."/>
            <person name="Khouja H.R."/>
            <person name="Magnuson J."/>
            <person name="Murat C."/>
            <person name="Ohm R.A."/>
            <person name="Singer S.W."/>
            <person name="Spatafora J.W."/>
            <person name="Wang M."/>
            <person name="Veneault-Fourrey C."/>
            <person name="Henrissat B."/>
            <person name="Grigoriev I.V."/>
            <person name="Martin F.M."/>
            <person name="Perotto S."/>
        </authorList>
    </citation>
    <scope>NUCLEOTIDE SEQUENCE [LARGE SCALE GENOMIC DNA]</scope>
    <source>
        <strain evidence="13 14">ATCC 22711</strain>
    </source>
</reference>
<proteinExistence type="inferred from homology"/>
<dbReference type="InParanoid" id="A0A2T3AUL6"/>
<comment type="similarity">
    <text evidence="2">Belongs to the peptidase S26 family. IMP2 subfamily.</text>
</comment>
<keyword evidence="7" id="KW-0378">Hydrolase</keyword>
<dbReference type="PANTHER" id="PTHR46041">
    <property type="entry name" value="MITOCHONDRIAL INNER MEMBRANE PROTEASE SUBUNIT 2"/>
    <property type="match status" value="1"/>
</dbReference>
<evidence type="ECO:0000256" key="11">
    <source>
        <dbReference type="PIRSR" id="PIRSR600223-1"/>
    </source>
</evidence>
<keyword evidence="10" id="KW-0472">Membrane</keyword>
<dbReference type="EMBL" id="KZ679015">
    <property type="protein sequence ID" value="PSS12351.1"/>
    <property type="molecule type" value="Genomic_DNA"/>
</dbReference>
<dbReference type="FunCoup" id="A0A2T3AUL6">
    <property type="interactions" value="335"/>
</dbReference>
<dbReference type="STRING" id="857342.A0A2T3AUL6"/>
<dbReference type="SUPFAM" id="SSF51306">
    <property type="entry name" value="LexA/Signal peptidase"/>
    <property type="match status" value="1"/>
</dbReference>
<comment type="subcellular location">
    <subcellularLocation>
        <location evidence="1">Mitochondrion inner membrane</location>
        <topology evidence="1">Single-pass membrane protein</topology>
    </subcellularLocation>
</comment>
<evidence type="ECO:0000313" key="14">
    <source>
        <dbReference type="Proteomes" id="UP000241818"/>
    </source>
</evidence>
<dbReference type="InterPro" id="IPR037730">
    <property type="entry name" value="IMP2"/>
</dbReference>
<evidence type="ECO:0000256" key="8">
    <source>
        <dbReference type="ARBA" id="ARBA00022989"/>
    </source>
</evidence>
<dbReference type="GeneID" id="36570046"/>
<dbReference type="CDD" id="cd06530">
    <property type="entry name" value="S26_SPase_I"/>
    <property type="match status" value="1"/>
</dbReference>
<dbReference type="Pfam" id="PF10502">
    <property type="entry name" value="Peptidase_S26"/>
    <property type="match status" value="1"/>
</dbReference>
<dbReference type="Proteomes" id="UP000241818">
    <property type="component" value="Unassembled WGS sequence"/>
</dbReference>
<evidence type="ECO:0000313" key="13">
    <source>
        <dbReference type="EMBL" id="PSS12351.1"/>
    </source>
</evidence>
<dbReference type="InterPro" id="IPR000223">
    <property type="entry name" value="Pept_S26A_signal_pept_1"/>
</dbReference>
<dbReference type="InterPro" id="IPR036286">
    <property type="entry name" value="LexA/Signal_pep-like_sf"/>
</dbReference>
<feature type="active site" evidence="11">
    <location>
        <position position="54"/>
    </location>
</feature>
<name>A0A2T3AUL6_AMORE</name>
<dbReference type="GO" id="GO:0042720">
    <property type="term" value="C:mitochondrial inner membrane peptidase complex"/>
    <property type="evidence" value="ECO:0007669"/>
    <property type="project" value="InterPro"/>
</dbReference>
<evidence type="ECO:0000256" key="10">
    <source>
        <dbReference type="ARBA" id="ARBA00023136"/>
    </source>
</evidence>
<dbReference type="PRINTS" id="PR00727">
    <property type="entry name" value="LEADERPTASE"/>
</dbReference>
<organism evidence="13 14">
    <name type="scientific">Amorphotheca resinae ATCC 22711</name>
    <dbReference type="NCBI Taxonomy" id="857342"/>
    <lineage>
        <taxon>Eukaryota</taxon>
        <taxon>Fungi</taxon>
        <taxon>Dikarya</taxon>
        <taxon>Ascomycota</taxon>
        <taxon>Pezizomycotina</taxon>
        <taxon>Leotiomycetes</taxon>
        <taxon>Helotiales</taxon>
        <taxon>Amorphothecaceae</taxon>
        <taxon>Amorphotheca</taxon>
    </lineage>
</organism>
<gene>
    <name evidence="13" type="ORF">M430DRAFT_125835</name>
</gene>
<evidence type="ECO:0000256" key="1">
    <source>
        <dbReference type="ARBA" id="ARBA00004434"/>
    </source>
</evidence>
<dbReference type="OrthoDB" id="9996127at2759"/>
<evidence type="ECO:0000256" key="7">
    <source>
        <dbReference type="ARBA" id="ARBA00022801"/>
    </source>
</evidence>
<dbReference type="InterPro" id="IPR019533">
    <property type="entry name" value="Peptidase_S26"/>
</dbReference>